<dbReference type="AlphaFoldDB" id="A0A6G0ZAD8"/>
<accession>A0A6G0ZAD8</accession>
<dbReference type="Proteomes" id="UP000478052">
    <property type="component" value="Unassembled WGS sequence"/>
</dbReference>
<organism evidence="1 2">
    <name type="scientific">Aphis craccivora</name>
    <name type="common">Cowpea aphid</name>
    <dbReference type="NCBI Taxonomy" id="307492"/>
    <lineage>
        <taxon>Eukaryota</taxon>
        <taxon>Metazoa</taxon>
        <taxon>Ecdysozoa</taxon>
        <taxon>Arthropoda</taxon>
        <taxon>Hexapoda</taxon>
        <taxon>Insecta</taxon>
        <taxon>Pterygota</taxon>
        <taxon>Neoptera</taxon>
        <taxon>Paraneoptera</taxon>
        <taxon>Hemiptera</taxon>
        <taxon>Sternorrhyncha</taxon>
        <taxon>Aphidomorpha</taxon>
        <taxon>Aphidoidea</taxon>
        <taxon>Aphididae</taxon>
        <taxon>Aphidini</taxon>
        <taxon>Aphis</taxon>
        <taxon>Aphis</taxon>
    </lineage>
</organism>
<keyword evidence="2" id="KW-1185">Reference proteome</keyword>
<protein>
    <submittedName>
        <fullName evidence="1">Uncharacterized protein</fullName>
    </submittedName>
</protein>
<sequence>MRSKRSCRFDALRSVSISAIRTPRGGGRGGTADWYSCRHEITRVVVVRAVSCECRRAALHSAWRPTLRRTASSRRSSHCCCFCCRCCCSRRRCRCFSRRCRCFCRRRRFATVEMTVSPSPLVQQQAVAVTVTTATVAFRLSLVMLLLLDVGTASASICKSGLCTREQYCCGDGKCCDNVGGVAVMLFVVGSFCPVIRQCCCFRTPVIVKYVPVPTSPTKFKYSDHEKCTRVDVTLPMPPQATTMGVTNCI</sequence>
<proteinExistence type="predicted"/>
<gene>
    <name evidence="1" type="ORF">FWK35_00010974</name>
</gene>
<evidence type="ECO:0000313" key="2">
    <source>
        <dbReference type="Proteomes" id="UP000478052"/>
    </source>
</evidence>
<evidence type="ECO:0000313" key="1">
    <source>
        <dbReference type="EMBL" id="KAF0767829.1"/>
    </source>
</evidence>
<dbReference type="EMBL" id="VUJU01000883">
    <property type="protein sequence ID" value="KAF0767829.1"/>
    <property type="molecule type" value="Genomic_DNA"/>
</dbReference>
<name>A0A6G0ZAD8_APHCR</name>
<reference evidence="1 2" key="1">
    <citation type="submission" date="2019-08" db="EMBL/GenBank/DDBJ databases">
        <title>Whole genome of Aphis craccivora.</title>
        <authorList>
            <person name="Voronova N.V."/>
            <person name="Shulinski R.S."/>
            <person name="Bandarenka Y.V."/>
            <person name="Zhorov D.G."/>
            <person name="Warner D."/>
        </authorList>
    </citation>
    <scope>NUCLEOTIDE SEQUENCE [LARGE SCALE GENOMIC DNA]</scope>
    <source>
        <strain evidence="1">180601</strain>
        <tissue evidence="1">Whole Body</tissue>
    </source>
</reference>
<comment type="caution">
    <text evidence="1">The sequence shown here is derived from an EMBL/GenBank/DDBJ whole genome shotgun (WGS) entry which is preliminary data.</text>
</comment>
<dbReference type="OrthoDB" id="10070083at2759"/>